<dbReference type="PROSITE" id="PS51318">
    <property type="entry name" value="TAT"/>
    <property type="match status" value="1"/>
</dbReference>
<organism evidence="2 3">
    <name type="scientific">Maribacter orientalis</name>
    <dbReference type="NCBI Taxonomy" id="228957"/>
    <lineage>
        <taxon>Bacteria</taxon>
        <taxon>Pseudomonadati</taxon>
        <taxon>Bacteroidota</taxon>
        <taxon>Flavobacteriia</taxon>
        <taxon>Flavobacteriales</taxon>
        <taxon>Flavobacteriaceae</taxon>
        <taxon>Maribacter</taxon>
    </lineage>
</organism>
<dbReference type="STRING" id="228957.SAMN04488008_102657"/>
<protein>
    <submittedName>
        <fullName evidence="2">Isoquinoline 1-oxidoreductase, beta subunit</fullName>
    </submittedName>
</protein>
<dbReference type="SUPFAM" id="SSF54665">
    <property type="entry name" value="CO dehydrogenase molybdoprotein N-domain-like"/>
    <property type="match status" value="1"/>
</dbReference>
<dbReference type="Pfam" id="PF02738">
    <property type="entry name" value="MoCoBD_1"/>
    <property type="match status" value="1"/>
</dbReference>
<dbReference type="InterPro" id="IPR000674">
    <property type="entry name" value="Ald_Oxase/Xan_DH_a/b"/>
</dbReference>
<proteinExistence type="predicted"/>
<dbReference type="InterPro" id="IPR046867">
    <property type="entry name" value="AldOxase/xan_DH_MoCoBD2"/>
</dbReference>
<dbReference type="EMBL" id="FNZN01000002">
    <property type="protein sequence ID" value="SEL03309.1"/>
    <property type="molecule type" value="Genomic_DNA"/>
</dbReference>
<name>A0A1H7LWS0_9FLAO</name>
<dbReference type="PIRSF" id="PIRSF036389">
    <property type="entry name" value="IOR_B"/>
    <property type="match status" value="1"/>
</dbReference>
<sequence length="728" mass="79230">MKNTSTKTISPMGRRQFLKSSGGVALFITASGLLPNILSCTDSKGVERQLTKHDVTAWVRITEDGQITIYNPAAEMGQGSMTSLPLVFAEEMDADWSKVHVEFSPQEADIYGSPGWQPGTKLMFTVGSRTTNSYYSVMRKAGAQARYVLLHSAAAHWQVPLTELSTGPSEVIHEKSDKKIGYGALVAYLAMPETLPDFSETGLKDPKDFRLIGSQIPRTEIPEKVDGSALFAMDLRLPDMVFGVLERGALHGATPTLTNEEDILAMEGVLKVVSFDYAIGVVANTLEAALSAKKALAIQWGDAQAKGFNSQEIYPTYAKMASAPEKGKTVNELGDVDRAWRTAAKTYEADFKNDYVYHAQMEPLNAIVQVAQDGQSAEVWVGSQQGPDTKLGIPGLLGIPHEAVNVHLQYLGGGFGRRSMNDFVLECGSLAQAMSPQPVKLVWTREDDVTYGCFRPLTLQRLKVSTDAQGTLTGFSHCVVGDGGNLVASGARNDHYAIPNQWVEWREASHGVRLKHWRSVGHGPNKFAIEAMLDEVAHDQGVDPIALRRKLMVNATRALATLEKVAEISDWNAPLPEGRAKGVAFVEHGSLGTGVCEISVDRTSGTIKVHRFWIALDAGVVIQPDNVKAQMEGGVIMGISSVLKEQITVVDGQVQQRNYNDYQLLRMQEVPDSIETVILPSAEHPEGVGETATPMVAGAITNAFLRLTGKRLRHLPFTPERVLAVLNS</sequence>
<dbReference type="Gene3D" id="3.30.365.10">
    <property type="entry name" value="Aldehyde oxidase/xanthine dehydrogenase, molybdopterin binding domain"/>
    <property type="match status" value="4"/>
</dbReference>
<evidence type="ECO:0000313" key="3">
    <source>
        <dbReference type="Proteomes" id="UP000198990"/>
    </source>
</evidence>
<dbReference type="PANTHER" id="PTHR47495">
    <property type="entry name" value="ALDEHYDE DEHYDROGENASE"/>
    <property type="match status" value="1"/>
</dbReference>
<dbReference type="InterPro" id="IPR037165">
    <property type="entry name" value="AldOxase/xan_DH_Mopterin-bd_sf"/>
</dbReference>
<gene>
    <name evidence="2" type="ORF">SAMN04488008_102657</name>
</gene>
<keyword evidence="3" id="KW-1185">Reference proteome</keyword>
<dbReference type="OrthoDB" id="9767994at2"/>
<dbReference type="InterPro" id="IPR006311">
    <property type="entry name" value="TAT_signal"/>
</dbReference>
<dbReference type="AlphaFoldDB" id="A0A1H7LWS0"/>
<dbReference type="InterPro" id="IPR012368">
    <property type="entry name" value="OxRdtase_Mopterin-bd_su_IorB"/>
</dbReference>
<dbReference type="GO" id="GO:0016491">
    <property type="term" value="F:oxidoreductase activity"/>
    <property type="evidence" value="ECO:0007669"/>
    <property type="project" value="InterPro"/>
</dbReference>
<dbReference type="InterPro" id="IPR008274">
    <property type="entry name" value="AldOxase/xan_DH_MoCoBD1"/>
</dbReference>
<dbReference type="SMART" id="SM01008">
    <property type="entry name" value="Ald_Xan_dh_C"/>
    <property type="match status" value="1"/>
</dbReference>
<dbReference type="Proteomes" id="UP000198990">
    <property type="component" value="Unassembled WGS sequence"/>
</dbReference>
<evidence type="ECO:0000259" key="1">
    <source>
        <dbReference type="SMART" id="SM01008"/>
    </source>
</evidence>
<reference evidence="3" key="1">
    <citation type="submission" date="2016-10" db="EMBL/GenBank/DDBJ databases">
        <authorList>
            <person name="Varghese N."/>
            <person name="Submissions S."/>
        </authorList>
    </citation>
    <scope>NUCLEOTIDE SEQUENCE [LARGE SCALE GENOMIC DNA]</scope>
    <source>
        <strain evidence="3">DSM 16471</strain>
    </source>
</reference>
<dbReference type="Gene3D" id="3.90.1170.50">
    <property type="entry name" value="Aldehyde oxidase/xanthine dehydrogenase, a/b hammerhead"/>
    <property type="match status" value="1"/>
</dbReference>
<dbReference type="InterPro" id="IPR036856">
    <property type="entry name" value="Ald_Oxase/Xan_DH_a/b_sf"/>
</dbReference>
<dbReference type="InterPro" id="IPR052516">
    <property type="entry name" value="N-heterocyclic_Hydroxylase"/>
</dbReference>
<dbReference type="Pfam" id="PF20256">
    <property type="entry name" value="MoCoBD_2"/>
    <property type="match status" value="2"/>
</dbReference>
<dbReference type="PANTHER" id="PTHR47495:SF1">
    <property type="entry name" value="BLL3820 PROTEIN"/>
    <property type="match status" value="1"/>
</dbReference>
<accession>A0A1H7LWS0</accession>
<dbReference type="RefSeq" id="WP_091621898.1">
    <property type="nucleotide sequence ID" value="NZ_FNZN01000002.1"/>
</dbReference>
<evidence type="ECO:0000313" key="2">
    <source>
        <dbReference type="EMBL" id="SEL03309.1"/>
    </source>
</evidence>
<feature type="domain" description="Aldehyde oxidase/xanthine dehydrogenase a/b hammerhead" evidence="1">
    <location>
        <begin position="226"/>
        <end position="304"/>
    </location>
</feature>
<dbReference type="SUPFAM" id="SSF56003">
    <property type="entry name" value="Molybdenum cofactor-binding domain"/>
    <property type="match status" value="2"/>
</dbReference>